<dbReference type="PANTHER" id="PTHR46206:SF1">
    <property type="entry name" value="P450, PUTATIVE (EUROFUNG)-RELATED"/>
    <property type="match status" value="1"/>
</dbReference>
<comment type="similarity">
    <text evidence="2">Belongs to the cytochrome P450 family.</text>
</comment>
<keyword evidence="9" id="KW-0812">Transmembrane</keyword>
<reference evidence="10" key="1">
    <citation type="journal article" date="2023" name="Mol. Phylogenet. Evol.">
        <title>Genome-scale phylogeny and comparative genomics of the fungal order Sordariales.</title>
        <authorList>
            <person name="Hensen N."/>
            <person name="Bonometti L."/>
            <person name="Westerberg I."/>
            <person name="Brannstrom I.O."/>
            <person name="Guillou S."/>
            <person name="Cros-Aarteil S."/>
            <person name="Calhoun S."/>
            <person name="Haridas S."/>
            <person name="Kuo A."/>
            <person name="Mondo S."/>
            <person name="Pangilinan J."/>
            <person name="Riley R."/>
            <person name="LaButti K."/>
            <person name="Andreopoulos B."/>
            <person name="Lipzen A."/>
            <person name="Chen C."/>
            <person name="Yan M."/>
            <person name="Daum C."/>
            <person name="Ng V."/>
            <person name="Clum A."/>
            <person name="Steindorff A."/>
            <person name="Ohm R.A."/>
            <person name="Martin F."/>
            <person name="Silar P."/>
            <person name="Natvig D.O."/>
            <person name="Lalanne C."/>
            <person name="Gautier V."/>
            <person name="Ament-Velasquez S.L."/>
            <person name="Kruys A."/>
            <person name="Hutchinson M.I."/>
            <person name="Powell A.J."/>
            <person name="Barry K."/>
            <person name="Miller A.N."/>
            <person name="Grigoriev I.V."/>
            <person name="Debuchy R."/>
            <person name="Gladieux P."/>
            <person name="Hiltunen Thoren M."/>
            <person name="Johannesson H."/>
        </authorList>
    </citation>
    <scope>NUCLEOTIDE SEQUENCE</scope>
    <source>
        <strain evidence="10">CBS 168.71</strain>
    </source>
</reference>
<keyword evidence="7" id="KW-0503">Monooxygenase</keyword>
<evidence type="ECO:0000256" key="3">
    <source>
        <dbReference type="ARBA" id="ARBA00022617"/>
    </source>
</evidence>
<keyword evidence="9" id="KW-0472">Membrane</keyword>
<evidence type="ECO:0000256" key="5">
    <source>
        <dbReference type="ARBA" id="ARBA00023002"/>
    </source>
</evidence>
<feature type="transmembrane region" description="Helical" evidence="9">
    <location>
        <begin position="64"/>
        <end position="84"/>
    </location>
</feature>
<dbReference type="Proteomes" id="UP001278766">
    <property type="component" value="Unassembled WGS sequence"/>
</dbReference>
<keyword evidence="9" id="KW-1133">Transmembrane helix</keyword>
<evidence type="ECO:0000256" key="2">
    <source>
        <dbReference type="ARBA" id="ARBA00010617"/>
    </source>
</evidence>
<sequence>MRHSRTTDATMSRALDSAPRATRRPSGMSPTVTLTQGDVIQWLIAVTENHGPKQLTAPKIATRILALTSMFVFAIGWVFAHVGLDIYSSPSRDDFVSGLEEECARVSDEDKKIATKEAADALYRLDSAVRESMRPNDAMVHLMPLDVWSGEGIDLGGGIRITAGSGVRTVFPAQMVHMDPCKYKVPERPDAFRFSREFDEAENAGSPSPAGKRELMTNVTAKFLPLG</sequence>
<keyword evidence="4" id="KW-0479">Metal-binding</keyword>
<evidence type="ECO:0000256" key="4">
    <source>
        <dbReference type="ARBA" id="ARBA00022723"/>
    </source>
</evidence>
<dbReference type="GO" id="GO:0004497">
    <property type="term" value="F:monooxygenase activity"/>
    <property type="evidence" value="ECO:0007669"/>
    <property type="project" value="UniProtKB-KW"/>
</dbReference>
<comment type="cofactor">
    <cofactor evidence="1">
        <name>heme</name>
        <dbReference type="ChEBI" id="CHEBI:30413"/>
    </cofactor>
</comment>
<proteinExistence type="inferred from homology"/>
<evidence type="ECO:0000256" key="1">
    <source>
        <dbReference type="ARBA" id="ARBA00001971"/>
    </source>
</evidence>
<evidence type="ECO:0000313" key="11">
    <source>
        <dbReference type="Proteomes" id="UP001278766"/>
    </source>
</evidence>
<feature type="region of interest" description="Disordered" evidence="8">
    <location>
        <begin position="1"/>
        <end position="32"/>
    </location>
</feature>
<dbReference type="RefSeq" id="XP_062663056.1">
    <property type="nucleotide sequence ID" value="XM_062803297.1"/>
</dbReference>
<dbReference type="PANTHER" id="PTHR46206">
    <property type="entry name" value="CYTOCHROME P450"/>
    <property type="match status" value="1"/>
</dbReference>
<keyword evidence="5" id="KW-0560">Oxidoreductase</keyword>
<keyword evidence="6" id="KW-0408">Iron</keyword>
<dbReference type="AlphaFoldDB" id="A0AAE0HMZ7"/>
<accession>A0AAE0HMZ7</accession>
<dbReference type="GO" id="GO:0020037">
    <property type="term" value="F:heme binding"/>
    <property type="evidence" value="ECO:0007669"/>
    <property type="project" value="InterPro"/>
</dbReference>
<dbReference type="GeneID" id="87840245"/>
<reference evidence="10" key="2">
    <citation type="submission" date="2023-06" db="EMBL/GenBank/DDBJ databases">
        <authorList>
            <consortium name="Lawrence Berkeley National Laboratory"/>
            <person name="Haridas S."/>
            <person name="Hensen N."/>
            <person name="Bonometti L."/>
            <person name="Westerberg I."/>
            <person name="Brannstrom I.O."/>
            <person name="Guillou S."/>
            <person name="Cros-Aarteil S."/>
            <person name="Calhoun S."/>
            <person name="Kuo A."/>
            <person name="Mondo S."/>
            <person name="Pangilinan J."/>
            <person name="Riley R."/>
            <person name="Labutti K."/>
            <person name="Andreopoulos B."/>
            <person name="Lipzen A."/>
            <person name="Chen C."/>
            <person name="Yanf M."/>
            <person name="Daum C."/>
            <person name="Ng V."/>
            <person name="Clum A."/>
            <person name="Steindorff A."/>
            <person name="Ohm R."/>
            <person name="Martin F."/>
            <person name="Silar P."/>
            <person name="Natvig D."/>
            <person name="Lalanne C."/>
            <person name="Gautier V."/>
            <person name="Ament-Velasquez S.L."/>
            <person name="Kruys A."/>
            <person name="Hutchinson M.I."/>
            <person name="Powell A.J."/>
            <person name="Barry K."/>
            <person name="Miller A.N."/>
            <person name="Grigoriev I.V."/>
            <person name="Debuchy R."/>
            <person name="Gladieux P."/>
            <person name="Thoren M.H."/>
            <person name="Johannesson H."/>
        </authorList>
    </citation>
    <scope>NUCLEOTIDE SEQUENCE</scope>
    <source>
        <strain evidence="10">CBS 168.71</strain>
    </source>
</reference>
<dbReference type="GO" id="GO:0005506">
    <property type="term" value="F:iron ion binding"/>
    <property type="evidence" value="ECO:0007669"/>
    <property type="project" value="InterPro"/>
</dbReference>
<evidence type="ECO:0000256" key="7">
    <source>
        <dbReference type="ARBA" id="ARBA00023033"/>
    </source>
</evidence>
<evidence type="ECO:0000313" key="10">
    <source>
        <dbReference type="EMBL" id="KAK3299542.1"/>
    </source>
</evidence>
<name>A0AAE0HMZ7_9PEZI</name>
<protein>
    <submittedName>
        <fullName evidence="10">Uncharacterized protein</fullName>
    </submittedName>
</protein>
<organism evidence="10 11">
    <name type="scientific">Chaetomium fimeti</name>
    <dbReference type="NCBI Taxonomy" id="1854472"/>
    <lineage>
        <taxon>Eukaryota</taxon>
        <taxon>Fungi</taxon>
        <taxon>Dikarya</taxon>
        <taxon>Ascomycota</taxon>
        <taxon>Pezizomycotina</taxon>
        <taxon>Sordariomycetes</taxon>
        <taxon>Sordariomycetidae</taxon>
        <taxon>Sordariales</taxon>
        <taxon>Chaetomiaceae</taxon>
        <taxon>Chaetomium</taxon>
    </lineage>
</organism>
<dbReference type="Gene3D" id="1.10.630.10">
    <property type="entry name" value="Cytochrome P450"/>
    <property type="match status" value="1"/>
</dbReference>
<keyword evidence="3" id="KW-0349">Heme</keyword>
<gene>
    <name evidence="10" type="ORF">B0H64DRAFT_388906</name>
</gene>
<dbReference type="SUPFAM" id="SSF48264">
    <property type="entry name" value="Cytochrome P450"/>
    <property type="match status" value="1"/>
</dbReference>
<evidence type="ECO:0000256" key="9">
    <source>
        <dbReference type="SAM" id="Phobius"/>
    </source>
</evidence>
<keyword evidence="11" id="KW-1185">Reference proteome</keyword>
<dbReference type="GO" id="GO:0016705">
    <property type="term" value="F:oxidoreductase activity, acting on paired donors, with incorporation or reduction of molecular oxygen"/>
    <property type="evidence" value="ECO:0007669"/>
    <property type="project" value="InterPro"/>
</dbReference>
<dbReference type="EMBL" id="JAUEPN010000002">
    <property type="protein sequence ID" value="KAK3299542.1"/>
    <property type="molecule type" value="Genomic_DNA"/>
</dbReference>
<evidence type="ECO:0000256" key="6">
    <source>
        <dbReference type="ARBA" id="ARBA00023004"/>
    </source>
</evidence>
<comment type="caution">
    <text evidence="10">The sequence shown here is derived from an EMBL/GenBank/DDBJ whole genome shotgun (WGS) entry which is preliminary data.</text>
</comment>
<dbReference type="InterPro" id="IPR036396">
    <property type="entry name" value="Cyt_P450_sf"/>
</dbReference>
<evidence type="ECO:0000256" key="8">
    <source>
        <dbReference type="SAM" id="MobiDB-lite"/>
    </source>
</evidence>